<feature type="compositionally biased region" description="Basic and acidic residues" evidence="1">
    <location>
        <begin position="122"/>
        <end position="165"/>
    </location>
</feature>
<feature type="compositionally biased region" description="Basic and acidic residues" evidence="1">
    <location>
        <begin position="10"/>
        <end position="21"/>
    </location>
</feature>
<protein>
    <submittedName>
        <fullName evidence="2">Uncharacterized protein</fullName>
    </submittedName>
</protein>
<feature type="compositionally biased region" description="Basic and acidic residues" evidence="1">
    <location>
        <begin position="254"/>
        <end position="278"/>
    </location>
</feature>
<reference evidence="2" key="1">
    <citation type="submission" date="2020-02" db="EMBL/GenBank/DDBJ databases">
        <authorList>
            <person name="Meier V. D."/>
        </authorList>
    </citation>
    <scope>NUCLEOTIDE SEQUENCE</scope>
    <source>
        <strain evidence="2">AVDCRST_MAG11</strain>
    </source>
</reference>
<dbReference type="EMBL" id="CADCTU010000024">
    <property type="protein sequence ID" value="CAA9290749.1"/>
    <property type="molecule type" value="Genomic_DNA"/>
</dbReference>
<evidence type="ECO:0000313" key="2">
    <source>
        <dbReference type="EMBL" id="CAA9290749.1"/>
    </source>
</evidence>
<organism evidence="2">
    <name type="scientific">uncultured Gemmatimonadaceae bacterium</name>
    <dbReference type="NCBI Taxonomy" id="246130"/>
    <lineage>
        <taxon>Bacteria</taxon>
        <taxon>Pseudomonadati</taxon>
        <taxon>Gemmatimonadota</taxon>
        <taxon>Gemmatimonadia</taxon>
        <taxon>Gemmatimonadales</taxon>
        <taxon>Gemmatimonadaceae</taxon>
        <taxon>environmental samples</taxon>
    </lineage>
</organism>
<evidence type="ECO:0000256" key="1">
    <source>
        <dbReference type="SAM" id="MobiDB-lite"/>
    </source>
</evidence>
<proteinExistence type="predicted"/>
<sequence length="300" mass="33321">AESETIGADHQWRACRPRDAARGGTRPPRPRPHGRAARDVRGGGRGARRAGGRGARRRRRACRRRRRNAQRGRERAGRHQHGARPGAAGHGERLRAADGDPDGPRGGARARAGATRVAHRHDRAERPAVRQRLDGGARRRGHCRDAEGGEEGARRAGVRDHRDAQAHAARAAPRAVRRARLRAPVRLPVVRGGERARDRWGHRAHAARLPHRRPARPVHRRGDAARRVHAAPAEAQARRAPRPPGRHLPTAPLPDRRRAARDHGECRWGADDEPRADVRGAPARPPRPPRELARRRPRTL</sequence>
<accession>A0A6J4JYP0</accession>
<feature type="region of interest" description="Disordered" evidence="1">
    <location>
        <begin position="1"/>
        <end position="178"/>
    </location>
</feature>
<dbReference type="AlphaFoldDB" id="A0A6J4JYP0"/>
<feature type="non-terminal residue" evidence="2">
    <location>
        <position position="300"/>
    </location>
</feature>
<gene>
    <name evidence="2" type="ORF">AVDCRST_MAG11-92</name>
</gene>
<name>A0A6J4JYP0_9BACT</name>
<feature type="compositionally biased region" description="Basic and acidic residues" evidence="1">
    <location>
        <begin position="192"/>
        <end position="201"/>
    </location>
</feature>
<feature type="non-terminal residue" evidence="2">
    <location>
        <position position="1"/>
    </location>
</feature>
<feature type="compositionally biased region" description="Basic residues" evidence="1">
    <location>
        <begin position="202"/>
        <end position="219"/>
    </location>
</feature>
<feature type="region of interest" description="Disordered" evidence="1">
    <location>
        <begin position="192"/>
        <end position="300"/>
    </location>
</feature>
<feature type="compositionally biased region" description="Basic residues" evidence="1">
    <location>
        <begin position="46"/>
        <end position="70"/>
    </location>
</feature>